<evidence type="ECO:0000313" key="1">
    <source>
        <dbReference type="EMBL" id="RKF35187.1"/>
    </source>
</evidence>
<gene>
    <name evidence="1" type="ORF">BCY89_09705</name>
</gene>
<sequence>MKHKHIIINTLSLLSLIIYSQKSSAQFFEDSQAPLSQKWYKIETKNFQLIFPEEMKSKAPTLADQVNRSLRTTSRNYKITPRKIPFIIHNTNLQTNGFVQLSPRKSELYSTAGAEPDNQTWLPNLILHESRHVSQFDKLTGKLRAPFFEQLALAYYGLTVPSWYFEGDATLTETIYSEGGRGRLPAFEMPIKANFQSNHNYSFNKYLLGSYKDIVPSYYTIGYLMTSTLKSELPSNYEADLFSELNKKPLYPYNINRVLKKKIGGNSAYLYNKTIANLDAIWNKKTSDYQYQKYTEINKKNNNYYSSNLLPKHKNGLIYFIKQNPQKTNAIYTYDVATNTENRLVKTGIQLTPHFDVNSNYILWDELHKDPRFNKRTYSVINIMNLKTGKINQLSKQTRYYSPIFSPLDETIACVEVDLSNDSYLTLISLKNNSIIKRIKIGNAEQLQHPAFNSQGDKIIGIRLSQYGTALCEIDLNNNKITNLTPWGNQQYERPQYLPGMKIITKANFNGIDNIYSIDLISGKKQLLTKAQFGAFNPFYDKDTRQLFFNDYQYNGYKIAQTPIDTAFDIAPETDYFSHYYATALTKDSVKNIASVSVDTSQHYQIVPYRGLGRTFNFHSLSLSSSNFESFDNFKPGVFWLSNNILNTTQIALGYEYDTDIRKGVYSAELTYNKYLPKFSLRYENRGQIAAASIPNKPDSSIRFDWREHYISSQISIPLSFYRRDYVYSTGFNLATAYLRRYDLSRTDVKNFNYETAFPLTYQLYLNRNARMASMDLYPRWGQNFSVTYRHTPFENNAKGEILSARTVFYLPGFMSNHGFQIRLSAQTGSGIYQYINDIPLVSGFSYYKYEKIKNTVLVNYRFPIAYPDLGLGSLAYIKRVKGGIFADYQNIYKHREISPKSFGAYLSLDFNAFRYPLPDFEFVVKGTYINDNTATQRVVPTFSLNYTY</sequence>
<dbReference type="Proteomes" id="UP000286402">
    <property type="component" value="Unassembled WGS sequence"/>
</dbReference>
<keyword evidence="2" id="KW-1185">Reference proteome</keyword>
<dbReference type="EMBL" id="MCAQ01000023">
    <property type="protein sequence ID" value="RKF35187.1"/>
    <property type="molecule type" value="Genomic_DNA"/>
</dbReference>
<evidence type="ECO:0000313" key="2">
    <source>
        <dbReference type="Proteomes" id="UP000286402"/>
    </source>
</evidence>
<dbReference type="RefSeq" id="WP_120334913.1">
    <property type="nucleotide sequence ID" value="NZ_MCAQ01000023.1"/>
</dbReference>
<protein>
    <submittedName>
        <fullName evidence="1">Uncharacterized protein</fullName>
    </submittedName>
</protein>
<dbReference type="SUPFAM" id="SSF82171">
    <property type="entry name" value="DPP6 N-terminal domain-like"/>
    <property type="match status" value="1"/>
</dbReference>
<dbReference type="PANTHER" id="PTHR36842:SF1">
    <property type="entry name" value="PROTEIN TOLB"/>
    <property type="match status" value="1"/>
</dbReference>
<reference evidence="1 2" key="1">
    <citation type="submission" date="2016-07" db="EMBL/GenBank/DDBJ databases">
        <title>Genome analysis of Sphingobacterium siyangense T12B17.</title>
        <authorList>
            <person name="Xu D."/>
            <person name="Su Y."/>
            <person name="Zheng S."/>
        </authorList>
    </citation>
    <scope>NUCLEOTIDE SEQUENCE [LARGE SCALE GENOMIC DNA]</scope>
    <source>
        <strain evidence="1 2">T12B17</strain>
    </source>
</reference>
<dbReference type="Gene3D" id="2.120.10.30">
    <property type="entry name" value="TolB, C-terminal domain"/>
    <property type="match status" value="1"/>
</dbReference>
<dbReference type="InterPro" id="IPR011042">
    <property type="entry name" value="6-blade_b-propeller_TolB-like"/>
</dbReference>
<proteinExistence type="predicted"/>
<dbReference type="PANTHER" id="PTHR36842">
    <property type="entry name" value="PROTEIN TOLB HOMOLOG"/>
    <property type="match status" value="1"/>
</dbReference>
<dbReference type="AlphaFoldDB" id="A0A420FQE9"/>
<name>A0A420FQE9_9SPHI</name>
<comment type="caution">
    <text evidence="1">The sequence shown here is derived from an EMBL/GenBank/DDBJ whole genome shotgun (WGS) entry which is preliminary data.</text>
</comment>
<organism evidence="1 2">
    <name type="scientific">Sphingobacterium siyangense</name>
    <dbReference type="NCBI Taxonomy" id="459529"/>
    <lineage>
        <taxon>Bacteria</taxon>
        <taxon>Pseudomonadati</taxon>
        <taxon>Bacteroidota</taxon>
        <taxon>Sphingobacteriia</taxon>
        <taxon>Sphingobacteriales</taxon>
        <taxon>Sphingobacteriaceae</taxon>
        <taxon>Sphingobacterium</taxon>
    </lineage>
</organism>
<accession>A0A420FQE9</accession>